<evidence type="ECO:0000313" key="3">
    <source>
        <dbReference type="Proteomes" id="UP000000374"/>
    </source>
</evidence>
<dbReference type="HOGENOM" id="CLU_1602006_0_0_4"/>
<gene>
    <name evidence="2" type="ordered locus">Veis_1780</name>
</gene>
<dbReference type="eggNOG" id="COG1653">
    <property type="taxonomic scope" value="Bacteria"/>
</dbReference>
<evidence type="ECO:0000256" key="1">
    <source>
        <dbReference type="SAM" id="MobiDB-lite"/>
    </source>
</evidence>
<dbReference type="Proteomes" id="UP000000374">
    <property type="component" value="Chromosome"/>
</dbReference>
<dbReference type="STRING" id="391735.Veis_1780"/>
<reference evidence="3" key="1">
    <citation type="submission" date="2006-12" db="EMBL/GenBank/DDBJ databases">
        <title>Complete sequence of chromosome 1 of Verminephrobacter eiseniae EF01-2.</title>
        <authorList>
            <person name="Copeland A."/>
            <person name="Lucas S."/>
            <person name="Lapidus A."/>
            <person name="Barry K."/>
            <person name="Detter J.C."/>
            <person name="Glavina del Rio T."/>
            <person name="Dalin E."/>
            <person name="Tice H."/>
            <person name="Pitluck S."/>
            <person name="Chertkov O."/>
            <person name="Brettin T."/>
            <person name="Bruce D."/>
            <person name="Han C."/>
            <person name="Tapia R."/>
            <person name="Gilna P."/>
            <person name="Schmutz J."/>
            <person name="Larimer F."/>
            <person name="Land M."/>
            <person name="Hauser L."/>
            <person name="Kyrpides N."/>
            <person name="Kim E."/>
            <person name="Stahl D."/>
            <person name="Richardson P."/>
        </authorList>
    </citation>
    <scope>NUCLEOTIDE SEQUENCE [LARGE SCALE GENOMIC DNA]</scope>
    <source>
        <strain evidence="3">EF01-2</strain>
    </source>
</reference>
<dbReference type="RefSeq" id="WP_011809541.1">
    <property type="nucleotide sequence ID" value="NC_008786.1"/>
</dbReference>
<protein>
    <submittedName>
        <fullName evidence="2">Uncharacterized protein</fullName>
    </submittedName>
</protein>
<dbReference type="KEGG" id="vei:Veis_1780"/>
<sequence length="166" mass="17274">MITAAADGWAVAQSASAGVIEVVLHDGISSGQAGSAAERKMVMQSGGHSWRDHAMAGGAGSSTVTQPKSRAIPGNPPATARAQGPAIQEWAMLANLPDGCDKLSGKDFAETARAAVCCPAWPMAWPRRAPSRIVASQSWNDDMVSIADTMKKVARAAETESTTTRR</sequence>
<organism evidence="2 3">
    <name type="scientific">Verminephrobacter eiseniae (strain EF01-2)</name>
    <dbReference type="NCBI Taxonomy" id="391735"/>
    <lineage>
        <taxon>Bacteria</taxon>
        <taxon>Pseudomonadati</taxon>
        <taxon>Pseudomonadota</taxon>
        <taxon>Betaproteobacteria</taxon>
        <taxon>Burkholderiales</taxon>
        <taxon>Comamonadaceae</taxon>
        <taxon>Verminephrobacter</taxon>
    </lineage>
</organism>
<accession>A1WIS7</accession>
<dbReference type="OrthoDB" id="5580590at2"/>
<feature type="region of interest" description="Disordered" evidence="1">
    <location>
        <begin position="55"/>
        <end position="81"/>
    </location>
</feature>
<evidence type="ECO:0000313" key="2">
    <source>
        <dbReference type="EMBL" id="ABM57534.1"/>
    </source>
</evidence>
<name>A1WIS7_VEREI</name>
<keyword evidence="3" id="KW-1185">Reference proteome</keyword>
<dbReference type="GeneID" id="76460387"/>
<dbReference type="Gene3D" id="3.40.190.10">
    <property type="entry name" value="Periplasmic binding protein-like II"/>
    <property type="match status" value="1"/>
</dbReference>
<dbReference type="AlphaFoldDB" id="A1WIS7"/>
<proteinExistence type="predicted"/>
<dbReference type="EMBL" id="CP000542">
    <property type="protein sequence ID" value="ABM57534.1"/>
    <property type="molecule type" value="Genomic_DNA"/>
</dbReference>